<dbReference type="Proteomes" id="UP000215086">
    <property type="component" value="Chromosome"/>
</dbReference>
<dbReference type="AlphaFoldDB" id="A0A286RDR3"/>
<protein>
    <submittedName>
        <fullName evidence="2">Uncharacterized protein</fullName>
    </submittedName>
</protein>
<dbReference type="EMBL" id="CP018477">
    <property type="protein sequence ID" value="ASV74100.1"/>
    <property type="molecule type" value="Genomic_DNA"/>
</dbReference>
<dbReference type="OrthoDB" id="5296433at2"/>
<evidence type="ECO:0000313" key="3">
    <source>
        <dbReference type="Proteomes" id="UP000215086"/>
    </source>
</evidence>
<name>A0A286RDR3_9BACT</name>
<reference evidence="2 3" key="1">
    <citation type="journal article" name="Front. Microbiol.">
        <title>Sugar Metabolism of the First Thermophilic Planctomycete Thermogutta terrifontis: Comparative Genomic and Transcriptomic Approaches.</title>
        <authorList>
            <person name="Elcheninov A.G."/>
            <person name="Menzel P."/>
            <person name="Gudbergsdottir S.R."/>
            <person name="Slesarev A.I."/>
            <person name="Kadnikov V.V."/>
            <person name="Krogh A."/>
            <person name="Bonch-Osmolovskaya E.A."/>
            <person name="Peng X."/>
            <person name="Kublanov I.V."/>
        </authorList>
    </citation>
    <scope>NUCLEOTIDE SEQUENCE [LARGE SCALE GENOMIC DNA]</scope>
    <source>
        <strain evidence="2 3">R1</strain>
    </source>
</reference>
<organism evidence="2 3">
    <name type="scientific">Thermogutta terrifontis</name>
    <dbReference type="NCBI Taxonomy" id="1331910"/>
    <lineage>
        <taxon>Bacteria</taxon>
        <taxon>Pseudomonadati</taxon>
        <taxon>Planctomycetota</taxon>
        <taxon>Planctomycetia</taxon>
        <taxon>Pirellulales</taxon>
        <taxon>Thermoguttaceae</taxon>
        <taxon>Thermogutta</taxon>
    </lineage>
</organism>
<sequence>MHRKEILAKLAAGEITLEEADRLLAELGPELPPLTCKVSPKGAVSVYGLQRMPVTLYADQWFRLLEFGDEIRAFIERHRAELRWREKGEMADKLASPDPDADTPAASSAASDPHETSDGA</sequence>
<accession>A0A286RDR3</accession>
<feature type="compositionally biased region" description="Low complexity" evidence="1">
    <location>
        <begin position="96"/>
        <end position="111"/>
    </location>
</feature>
<evidence type="ECO:0000256" key="1">
    <source>
        <dbReference type="SAM" id="MobiDB-lite"/>
    </source>
</evidence>
<dbReference type="RefSeq" id="WP_095414519.1">
    <property type="nucleotide sequence ID" value="NZ_CP018477.1"/>
</dbReference>
<proteinExistence type="predicted"/>
<gene>
    <name evidence="2" type="ORF">THTE_1498</name>
</gene>
<evidence type="ECO:0000313" key="2">
    <source>
        <dbReference type="EMBL" id="ASV74100.1"/>
    </source>
</evidence>
<dbReference type="KEGG" id="ttf:THTE_1498"/>
<feature type="region of interest" description="Disordered" evidence="1">
    <location>
        <begin position="86"/>
        <end position="120"/>
    </location>
</feature>
<keyword evidence="3" id="KW-1185">Reference proteome</keyword>